<dbReference type="EMBL" id="MAJZ01000798">
    <property type="protein sequence ID" value="OCH73399.1"/>
    <property type="molecule type" value="Genomic_DNA"/>
</dbReference>
<dbReference type="InterPro" id="IPR021370">
    <property type="entry name" value="DUF2987"/>
</dbReference>
<accession>A0A1B9QVW7</accession>
<dbReference type="Proteomes" id="UP000093173">
    <property type="component" value="Unassembled WGS sequence"/>
</dbReference>
<keyword evidence="1" id="KW-0732">Signal</keyword>
<evidence type="ECO:0000313" key="3">
    <source>
        <dbReference type="Proteomes" id="UP000093173"/>
    </source>
</evidence>
<proteinExistence type="predicted"/>
<evidence type="ECO:0000256" key="1">
    <source>
        <dbReference type="SAM" id="SignalP"/>
    </source>
</evidence>
<reference evidence="3" key="1">
    <citation type="submission" date="2016-06" db="EMBL/GenBank/DDBJ databases">
        <authorList>
            <person name="Hehemann J.-H."/>
            <person name="Arevalo P."/>
            <person name="Datta M.S."/>
            <person name="Polz M.F."/>
        </authorList>
    </citation>
    <scope>NUCLEOTIDE SEQUENCE [LARGE SCALE GENOMIC DNA]</scope>
    <source>
        <strain evidence="3">9CSC122</strain>
    </source>
</reference>
<keyword evidence="3" id="KW-1185">Reference proteome</keyword>
<organism evidence="2 3">
    <name type="scientific">Vibrio genomosp. F10</name>
    <dbReference type="NCBI Taxonomy" id="723171"/>
    <lineage>
        <taxon>Bacteria</taxon>
        <taxon>Pseudomonadati</taxon>
        <taxon>Pseudomonadota</taxon>
        <taxon>Gammaproteobacteria</taxon>
        <taxon>Vibrionales</taxon>
        <taxon>Vibrionaceae</taxon>
        <taxon>Vibrio</taxon>
    </lineage>
</organism>
<protein>
    <recommendedName>
        <fullName evidence="4">DUF2987 domain-containing protein</fullName>
    </recommendedName>
</protein>
<comment type="caution">
    <text evidence="2">The sequence shown here is derived from an EMBL/GenBank/DDBJ whole genome shotgun (WGS) entry which is preliminary data.</text>
</comment>
<dbReference type="AlphaFoldDB" id="A0A1B9QVW7"/>
<gene>
    <name evidence="2" type="ORF">A6E14_14545</name>
</gene>
<dbReference type="Pfam" id="PF11205">
    <property type="entry name" value="DUF2987"/>
    <property type="match status" value="1"/>
</dbReference>
<feature type="signal peptide" evidence="1">
    <location>
        <begin position="1"/>
        <end position="22"/>
    </location>
</feature>
<dbReference type="RefSeq" id="WP_017034278.1">
    <property type="nucleotide sequence ID" value="NZ_JBNGCH010000798.1"/>
</dbReference>
<feature type="chain" id="PRO_5008634641" description="DUF2987 domain-containing protein" evidence="1">
    <location>
        <begin position="23"/>
        <end position="218"/>
    </location>
</feature>
<evidence type="ECO:0008006" key="4">
    <source>
        <dbReference type="Google" id="ProtNLM"/>
    </source>
</evidence>
<evidence type="ECO:0000313" key="2">
    <source>
        <dbReference type="EMBL" id="OCH73399.1"/>
    </source>
</evidence>
<name>A0A1B9QVW7_9VIBR</name>
<sequence>MNKLSTLLLATTVLFSAFPSVAEEYRFTYSKLFTQMKNNLNEGHDDVKVGFFFVNAETKQLCSIDKAWMEKDEHYEVLKVASNRELMIPLDDNLKQANPLVFVHTPEDMQCDFSMVVLSKEPLKGVVGYEEVAQYLPQMKSMLDDLGGMFSSWFSPDVEGLTLEFANQLTGNIELSHGEIIPIVNGIATVTLDDIQKGGSMSLPQETMRVLPFIPSAK</sequence>